<dbReference type="SUPFAM" id="SSF56112">
    <property type="entry name" value="Protein kinase-like (PK-like)"/>
    <property type="match status" value="1"/>
</dbReference>
<feature type="domain" description="Protein kinase" evidence="3">
    <location>
        <begin position="31"/>
        <end position="312"/>
    </location>
</feature>
<dbReference type="EMBL" id="JACAZI010000016">
    <property type="protein sequence ID" value="KAF7343319.1"/>
    <property type="molecule type" value="Genomic_DNA"/>
</dbReference>
<dbReference type="GO" id="GO:0004672">
    <property type="term" value="F:protein kinase activity"/>
    <property type="evidence" value="ECO:0007669"/>
    <property type="project" value="InterPro"/>
</dbReference>
<dbReference type="InterPro" id="IPR000719">
    <property type="entry name" value="Prot_kinase_dom"/>
</dbReference>
<keyword evidence="2" id="KW-0067">ATP-binding</keyword>
<keyword evidence="4" id="KW-0418">Kinase</keyword>
<organism evidence="4 5">
    <name type="scientific">Mycena venus</name>
    <dbReference type="NCBI Taxonomy" id="2733690"/>
    <lineage>
        <taxon>Eukaryota</taxon>
        <taxon>Fungi</taxon>
        <taxon>Dikarya</taxon>
        <taxon>Basidiomycota</taxon>
        <taxon>Agaricomycotina</taxon>
        <taxon>Agaricomycetes</taxon>
        <taxon>Agaricomycetidae</taxon>
        <taxon>Agaricales</taxon>
        <taxon>Marasmiineae</taxon>
        <taxon>Mycenaceae</taxon>
        <taxon>Mycena</taxon>
    </lineage>
</organism>
<dbReference type="Gene3D" id="1.10.510.10">
    <property type="entry name" value="Transferase(Phosphotransferase) domain 1"/>
    <property type="match status" value="1"/>
</dbReference>
<dbReference type="GO" id="GO:0005524">
    <property type="term" value="F:ATP binding"/>
    <property type="evidence" value="ECO:0007669"/>
    <property type="project" value="UniProtKB-KW"/>
</dbReference>
<keyword evidence="4" id="KW-0808">Transferase</keyword>
<proteinExistence type="predicted"/>
<dbReference type="InterPro" id="IPR001245">
    <property type="entry name" value="Ser-Thr/Tyr_kinase_cat_dom"/>
</dbReference>
<keyword evidence="1" id="KW-0547">Nucleotide-binding</keyword>
<evidence type="ECO:0000256" key="2">
    <source>
        <dbReference type="ARBA" id="ARBA00022840"/>
    </source>
</evidence>
<evidence type="ECO:0000313" key="4">
    <source>
        <dbReference type="EMBL" id="KAF7343319.1"/>
    </source>
</evidence>
<dbReference type="InterPro" id="IPR008271">
    <property type="entry name" value="Ser/Thr_kinase_AS"/>
</dbReference>
<protein>
    <submittedName>
        <fullName evidence="4">Serine/threonine-protein kinase HT1</fullName>
    </submittedName>
</protein>
<name>A0A8H6XMH1_9AGAR</name>
<evidence type="ECO:0000313" key="5">
    <source>
        <dbReference type="Proteomes" id="UP000620124"/>
    </source>
</evidence>
<evidence type="ECO:0000259" key="3">
    <source>
        <dbReference type="PROSITE" id="PS50011"/>
    </source>
</evidence>
<gene>
    <name evidence="4" type="ORF">MVEN_01764200</name>
</gene>
<keyword evidence="5" id="KW-1185">Reference proteome</keyword>
<dbReference type="SMART" id="SM00220">
    <property type="entry name" value="S_TKc"/>
    <property type="match status" value="1"/>
</dbReference>
<evidence type="ECO:0000256" key="1">
    <source>
        <dbReference type="ARBA" id="ARBA00022741"/>
    </source>
</evidence>
<dbReference type="PROSITE" id="PS50011">
    <property type="entry name" value="PROTEIN_KINASE_DOM"/>
    <property type="match status" value="1"/>
</dbReference>
<dbReference type="CDD" id="cd14014">
    <property type="entry name" value="STKc_PknB_like"/>
    <property type="match status" value="1"/>
</dbReference>
<reference evidence="4" key="1">
    <citation type="submission" date="2020-05" db="EMBL/GenBank/DDBJ databases">
        <title>Mycena genomes resolve the evolution of fungal bioluminescence.</title>
        <authorList>
            <person name="Tsai I.J."/>
        </authorList>
    </citation>
    <scope>NUCLEOTIDE SEQUENCE</scope>
    <source>
        <strain evidence="4">CCC161011</strain>
    </source>
</reference>
<sequence length="312" mass="34414">MASGLPSGHSPVVPDLTESLREFPLLTSQITIGLYPTAQGGFSDVYRGQYTRPSHARRAHCNTCFTTEIAVKVLRVTEKCSLERALKHLKKEATVWMQLDDIHVAKFYGVAEVGGRPALILEWCSHGTATDYLKGKSLDERLRVIRSLATGLAYVHSRNVVHGDLKGSNVLISNKGYAVLSDFGLSRTLEWRTGYTTSTCSAAGSINWSSPELIRPWFQTEEAHAKTLASDVWAFACTVYELLTDTAPYASLPSQTLFKIAETIGQHITPLEALPAQPVQIPDGIRTILERCWALQPAERPSMAEVEKMLSL</sequence>
<dbReference type="PROSITE" id="PS00108">
    <property type="entry name" value="PROTEIN_KINASE_ST"/>
    <property type="match status" value="1"/>
</dbReference>
<dbReference type="Proteomes" id="UP000620124">
    <property type="component" value="Unassembled WGS sequence"/>
</dbReference>
<dbReference type="PANTHER" id="PTHR24418">
    <property type="entry name" value="TYROSINE-PROTEIN KINASE"/>
    <property type="match status" value="1"/>
</dbReference>
<dbReference type="OrthoDB" id="4062651at2759"/>
<dbReference type="InterPro" id="IPR011009">
    <property type="entry name" value="Kinase-like_dom_sf"/>
</dbReference>
<dbReference type="AlphaFoldDB" id="A0A8H6XMH1"/>
<dbReference type="Pfam" id="PF07714">
    <property type="entry name" value="PK_Tyr_Ser-Thr"/>
    <property type="match status" value="1"/>
</dbReference>
<comment type="caution">
    <text evidence="4">The sequence shown here is derived from an EMBL/GenBank/DDBJ whole genome shotgun (WGS) entry which is preliminary data.</text>
</comment>
<accession>A0A8H6XMH1</accession>
<dbReference type="InterPro" id="IPR050198">
    <property type="entry name" value="Non-receptor_tyrosine_kinases"/>
</dbReference>